<keyword evidence="3" id="KW-1185">Reference proteome</keyword>
<dbReference type="SUPFAM" id="SSF49464">
    <property type="entry name" value="Carboxypeptidase regulatory domain-like"/>
    <property type="match status" value="1"/>
</dbReference>
<protein>
    <submittedName>
        <fullName evidence="2">Carboxypeptidase-like regulatory domain-containing protein</fullName>
    </submittedName>
</protein>
<dbReference type="InterPro" id="IPR008969">
    <property type="entry name" value="CarboxyPept-like_regulatory"/>
</dbReference>
<name>A0ABW6A891_9BACT</name>
<reference evidence="3" key="1">
    <citation type="journal article" date="2019" name="Int. J. Syst. Evol. Microbiol.">
        <title>The Global Catalogue of Microorganisms (GCM) 10K type strain sequencing project: providing services to taxonomists for standard genome sequencing and annotation.</title>
        <authorList>
            <consortium name="The Broad Institute Genomics Platform"/>
            <consortium name="The Broad Institute Genome Sequencing Center for Infectious Disease"/>
            <person name="Wu L."/>
            <person name="Ma J."/>
        </authorList>
    </citation>
    <scope>NUCLEOTIDE SEQUENCE [LARGE SCALE GENOMIC DNA]</scope>
    <source>
        <strain evidence="3">KCTC 23299</strain>
    </source>
</reference>
<dbReference type="Pfam" id="PF13620">
    <property type="entry name" value="CarboxypepD_reg"/>
    <property type="match status" value="1"/>
</dbReference>
<proteinExistence type="predicted"/>
<dbReference type="Proteomes" id="UP001597511">
    <property type="component" value="Unassembled WGS sequence"/>
</dbReference>
<dbReference type="PROSITE" id="PS51257">
    <property type="entry name" value="PROKAR_LIPOPROTEIN"/>
    <property type="match status" value="1"/>
</dbReference>
<feature type="signal peptide" evidence="1">
    <location>
        <begin position="1"/>
        <end position="21"/>
    </location>
</feature>
<evidence type="ECO:0000313" key="2">
    <source>
        <dbReference type="EMBL" id="MFD2920851.1"/>
    </source>
</evidence>
<dbReference type="EMBL" id="JBHUOZ010000003">
    <property type="protein sequence ID" value="MFD2920851.1"/>
    <property type="molecule type" value="Genomic_DNA"/>
</dbReference>
<dbReference type="Gene3D" id="2.60.40.1120">
    <property type="entry name" value="Carboxypeptidase-like, regulatory domain"/>
    <property type="match status" value="1"/>
</dbReference>
<dbReference type="RefSeq" id="WP_386100009.1">
    <property type="nucleotide sequence ID" value="NZ_JBHUOZ010000003.1"/>
</dbReference>
<sequence length="280" mass="30140">MKQTATKIVWAIVMIVLFSCAKGKSSSGSTTPPEKAYTISGIIKDASGNPVPGARIRVENPTGDNIHFTARTNEAGRYSVTVSAIGGYKIYAWKEVELNNEVYQVRLGMEKDADYDAFSVPASGVVKNFTWKLSGRIPDRTISRENGTGYFGGTIKFINYNSLADEMPAGTQVTIQLTPTTGARYLDGSTAAGKIVEKKFTIAAGVGQAYYINDIPATHYKITASATLNGNSKNVNIGSGTPDVFHNSAEHYFKSEGGSGSFENGLGSPNEYSFYVMFAR</sequence>
<comment type="caution">
    <text evidence="2">The sequence shown here is derived from an EMBL/GenBank/DDBJ whole genome shotgun (WGS) entry which is preliminary data.</text>
</comment>
<feature type="chain" id="PRO_5046244497" evidence="1">
    <location>
        <begin position="22"/>
        <end position="280"/>
    </location>
</feature>
<gene>
    <name evidence="2" type="ORF">ACFS6H_14090</name>
</gene>
<keyword evidence="1" id="KW-0732">Signal</keyword>
<evidence type="ECO:0000256" key="1">
    <source>
        <dbReference type="SAM" id="SignalP"/>
    </source>
</evidence>
<evidence type="ECO:0000313" key="3">
    <source>
        <dbReference type="Proteomes" id="UP001597511"/>
    </source>
</evidence>
<accession>A0ABW6A891</accession>
<organism evidence="2 3">
    <name type="scientific">Terrimonas rubra</name>
    <dbReference type="NCBI Taxonomy" id="1035890"/>
    <lineage>
        <taxon>Bacteria</taxon>
        <taxon>Pseudomonadati</taxon>
        <taxon>Bacteroidota</taxon>
        <taxon>Chitinophagia</taxon>
        <taxon>Chitinophagales</taxon>
        <taxon>Chitinophagaceae</taxon>
        <taxon>Terrimonas</taxon>
    </lineage>
</organism>